<protein>
    <submittedName>
        <fullName evidence="2">Uncharacterized protein</fullName>
    </submittedName>
</protein>
<sequence>MQKPYMAIIKIPFTLADDGSMTPHQDRYAIDFKSIDELPPINREEHGALLQQLLSSNNDTQSSENIKEPDENIKEPDENIKESDENISDPTENIREPDDDSHIENKSSEPENHHPLMVSIREFMNRPSPKQSNTISFKNRPHSARKNRSAKKRPHPANDLQPVSGI</sequence>
<evidence type="ECO:0000256" key="1">
    <source>
        <dbReference type="SAM" id="MobiDB-lite"/>
    </source>
</evidence>
<feature type="region of interest" description="Disordered" evidence="1">
    <location>
        <begin position="43"/>
        <end position="166"/>
    </location>
</feature>
<feature type="compositionally biased region" description="Basic and acidic residues" evidence="1">
    <location>
        <begin position="65"/>
        <end position="84"/>
    </location>
</feature>
<accession>A0A6C0KHY0</accession>
<feature type="compositionally biased region" description="Basic residues" evidence="1">
    <location>
        <begin position="139"/>
        <end position="155"/>
    </location>
</feature>
<organism evidence="2">
    <name type="scientific">viral metagenome</name>
    <dbReference type="NCBI Taxonomy" id="1070528"/>
    <lineage>
        <taxon>unclassified sequences</taxon>
        <taxon>metagenomes</taxon>
        <taxon>organismal metagenomes</taxon>
    </lineage>
</organism>
<dbReference type="EMBL" id="MN740900">
    <property type="protein sequence ID" value="QHU17239.1"/>
    <property type="molecule type" value="Genomic_DNA"/>
</dbReference>
<reference evidence="2" key="1">
    <citation type="journal article" date="2020" name="Nature">
        <title>Giant virus diversity and host interactions through global metagenomics.</title>
        <authorList>
            <person name="Schulz F."/>
            <person name="Roux S."/>
            <person name="Paez-Espino D."/>
            <person name="Jungbluth S."/>
            <person name="Walsh D.A."/>
            <person name="Denef V.J."/>
            <person name="McMahon K.D."/>
            <person name="Konstantinidis K.T."/>
            <person name="Eloe-Fadrosh E.A."/>
            <person name="Kyrpides N.C."/>
            <person name="Woyke T."/>
        </authorList>
    </citation>
    <scope>NUCLEOTIDE SEQUENCE</scope>
    <source>
        <strain evidence="2">GVMAG-S-3300012000-57</strain>
    </source>
</reference>
<proteinExistence type="predicted"/>
<feature type="compositionally biased region" description="Polar residues" evidence="1">
    <location>
        <begin position="128"/>
        <end position="137"/>
    </location>
</feature>
<dbReference type="AlphaFoldDB" id="A0A6C0KHY0"/>
<evidence type="ECO:0000313" key="2">
    <source>
        <dbReference type="EMBL" id="QHU17239.1"/>
    </source>
</evidence>
<feature type="compositionally biased region" description="Polar residues" evidence="1">
    <location>
        <begin position="52"/>
        <end position="64"/>
    </location>
</feature>
<name>A0A6C0KHY0_9ZZZZ</name>
<feature type="compositionally biased region" description="Basic and acidic residues" evidence="1">
    <location>
        <begin position="92"/>
        <end position="114"/>
    </location>
</feature>